<dbReference type="VEuPathDB" id="MicrosporidiaDB:AEWQ_080970"/>
<keyword evidence="1" id="KW-1133">Transmembrane helix</keyword>
<dbReference type="VEuPathDB" id="MicrosporidiaDB:M970_080980"/>
<proteinExistence type="predicted"/>
<keyword evidence="1" id="KW-0812">Transmembrane</keyword>
<keyword evidence="1" id="KW-0472">Membrane</keyword>
<evidence type="ECO:0000313" key="2">
    <source>
        <dbReference type="EMBL" id="AGE95156.1"/>
    </source>
</evidence>
<feature type="transmembrane region" description="Helical" evidence="1">
    <location>
        <begin position="12"/>
        <end position="32"/>
    </location>
</feature>
<dbReference type="EMBL" id="KC513605">
    <property type="protein sequence ID" value="AGE95156.1"/>
    <property type="molecule type" value="Genomic_DNA"/>
</dbReference>
<sequence length="167" mass="19322">MDLLRKNGLLEYGRKASFVYLALRLTVVGVGFMRKSFISGRGSVLKPMCLSLSLTNIYMFIYLENAISRKNIEQCKAYWAIALMATLEASVVIETLFKFHLKEMDVMVLSFMYLGLCFCEVVRVHFICKEYGDMFEWFYFKYTGACTKTKSKCEHVILSCIQDKSKI</sequence>
<dbReference type="VEuPathDB" id="MicrosporidiaDB:ECU08_0950"/>
<feature type="transmembrane region" description="Helical" evidence="1">
    <location>
        <begin position="44"/>
        <end position="65"/>
    </location>
</feature>
<protein>
    <submittedName>
        <fullName evidence="2">Uncharacterized protein</fullName>
    </submittedName>
</protein>
<name>M1KIV7_ENCCN</name>
<dbReference type="AlphaFoldDB" id="M1KIV7"/>
<accession>M1KIV7</accession>
<dbReference type="VEuPathDB" id="MicrosporidiaDB:AEWR_080980"/>
<evidence type="ECO:0000256" key="1">
    <source>
        <dbReference type="SAM" id="Phobius"/>
    </source>
</evidence>
<dbReference type="VEuPathDB" id="MicrosporidiaDB:AEWD_080930"/>
<feature type="transmembrane region" description="Helical" evidence="1">
    <location>
        <begin position="106"/>
        <end position="126"/>
    </location>
</feature>
<organism evidence="2">
    <name type="scientific">Encephalitozoon cuniculi</name>
    <name type="common">Microsporidian parasite</name>
    <dbReference type="NCBI Taxonomy" id="6035"/>
    <lineage>
        <taxon>Eukaryota</taxon>
        <taxon>Fungi</taxon>
        <taxon>Fungi incertae sedis</taxon>
        <taxon>Microsporidia</taxon>
        <taxon>Unikaryonidae</taxon>
        <taxon>Encephalitozoon</taxon>
    </lineage>
</organism>
<gene>
    <name evidence="2" type="ORF">ECU08_0950</name>
</gene>
<reference evidence="2" key="1">
    <citation type="journal article" date="2013" name="Eukaryot. Cell">
        <title>Extremely Reduced Levels of Heterozygosity in the Vertebrate Pathogen Encephalitozoon cuniculi.</title>
        <authorList>
            <person name="Selman M."/>
            <person name="Sak B."/>
            <person name="Kvac M."/>
            <person name="Farinelli L."/>
            <person name="Weiss L.M."/>
            <person name="Corradi N."/>
        </authorList>
    </citation>
    <scope>NUCLEOTIDE SEQUENCE</scope>
</reference>
<feature type="transmembrane region" description="Helical" evidence="1">
    <location>
        <begin position="77"/>
        <end position="100"/>
    </location>
</feature>